<evidence type="ECO:0000256" key="3">
    <source>
        <dbReference type="ARBA" id="ARBA00022692"/>
    </source>
</evidence>
<gene>
    <name evidence="7" type="ORF">AACH11_13705</name>
</gene>
<evidence type="ECO:0000313" key="7">
    <source>
        <dbReference type="EMBL" id="MEK8027019.1"/>
    </source>
</evidence>
<keyword evidence="3 6" id="KW-0812">Transmembrane</keyword>
<feature type="transmembrane region" description="Helical" evidence="6">
    <location>
        <begin position="247"/>
        <end position="268"/>
    </location>
</feature>
<keyword evidence="5 6" id="KW-0472">Membrane</keyword>
<dbReference type="InterPro" id="IPR002994">
    <property type="entry name" value="Surf1/Shy1"/>
</dbReference>
<comment type="caution">
    <text evidence="7">The sequence shown here is derived from an EMBL/GenBank/DDBJ whole genome shotgun (WGS) entry which is preliminary data.</text>
</comment>
<dbReference type="Pfam" id="PF02104">
    <property type="entry name" value="SURF1"/>
    <property type="match status" value="1"/>
</dbReference>
<dbReference type="RefSeq" id="WP_341374802.1">
    <property type="nucleotide sequence ID" value="NZ_JBBUTF010000012.1"/>
</dbReference>
<sequence length="286" mass="30526">MSRPPTASVPTDPAHPRSGLARTIALGLCLLIASTCGALSVWQWQRLQWKQALLARIAALPQQAETAAPGPAAWPDVRRDSHEYAPLALDGHWEPAREQLVVASTVLGRGHWVMTPLRIERGAQGPWWIWVNRGFVDDAHRTPALRRPLPAGPVRVVGLLRASERPWLGTALPGMGQASRDVAALATAAGLDTLRVAPYFVDLGRTDARQQAALAAAVEAGLPPPVAADAPWPRTGLTLLKLPNNHLSYALTWATLAAGALLAAGLVWRSGRPGQADAGDDERPGR</sequence>
<protein>
    <recommendedName>
        <fullName evidence="6">SURF1-like protein</fullName>
    </recommendedName>
</protein>
<dbReference type="PANTHER" id="PTHR23427">
    <property type="entry name" value="SURFEIT LOCUS PROTEIN"/>
    <property type="match status" value="1"/>
</dbReference>
<dbReference type="InterPro" id="IPR045214">
    <property type="entry name" value="Surf1/Surf4"/>
</dbReference>
<evidence type="ECO:0000313" key="8">
    <source>
        <dbReference type="Proteomes" id="UP001368500"/>
    </source>
</evidence>
<reference evidence="7 8" key="1">
    <citation type="submission" date="2024-04" db="EMBL/GenBank/DDBJ databases">
        <title>Novel species of the genus Ideonella isolated from streams.</title>
        <authorList>
            <person name="Lu H."/>
        </authorList>
    </citation>
    <scope>NUCLEOTIDE SEQUENCE [LARGE SCALE GENOMIC DNA]</scope>
    <source>
        <strain evidence="7 8">BYS139W</strain>
    </source>
</reference>
<keyword evidence="6" id="KW-1003">Cell membrane</keyword>
<dbReference type="CDD" id="cd06662">
    <property type="entry name" value="SURF1"/>
    <property type="match status" value="1"/>
</dbReference>
<feature type="transmembrane region" description="Helical" evidence="6">
    <location>
        <begin position="20"/>
        <end position="42"/>
    </location>
</feature>
<comment type="similarity">
    <text evidence="2 6">Belongs to the SURF1 family.</text>
</comment>
<evidence type="ECO:0000256" key="6">
    <source>
        <dbReference type="RuleBase" id="RU363076"/>
    </source>
</evidence>
<evidence type="ECO:0000256" key="2">
    <source>
        <dbReference type="ARBA" id="ARBA00007165"/>
    </source>
</evidence>
<keyword evidence="4 6" id="KW-1133">Transmembrane helix</keyword>
<dbReference type="PROSITE" id="PS50895">
    <property type="entry name" value="SURF1"/>
    <property type="match status" value="1"/>
</dbReference>
<comment type="subcellular location">
    <subcellularLocation>
        <location evidence="6">Cell membrane</location>
        <topology evidence="6">Multi-pass membrane protein</topology>
    </subcellularLocation>
    <subcellularLocation>
        <location evidence="1">Membrane</location>
    </subcellularLocation>
</comment>
<evidence type="ECO:0000256" key="4">
    <source>
        <dbReference type="ARBA" id="ARBA00022989"/>
    </source>
</evidence>
<dbReference type="Proteomes" id="UP001368500">
    <property type="component" value="Unassembled WGS sequence"/>
</dbReference>
<evidence type="ECO:0000256" key="1">
    <source>
        <dbReference type="ARBA" id="ARBA00004370"/>
    </source>
</evidence>
<dbReference type="EMBL" id="JBBUTF010000012">
    <property type="protein sequence ID" value="MEK8027019.1"/>
    <property type="molecule type" value="Genomic_DNA"/>
</dbReference>
<keyword evidence="8" id="KW-1185">Reference proteome</keyword>
<name>A0ABU9BB70_9BURK</name>
<dbReference type="PANTHER" id="PTHR23427:SF2">
    <property type="entry name" value="SURFEIT LOCUS PROTEIN 1"/>
    <property type="match status" value="1"/>
</dbReference>
<organism evidence="7 8">
    <name type="scientific">Pseudaquabacterium rugosum</name>
    <dbReference type="NCBI Taxonomy" id="2984194"/>
    <lineage>
        <taxon>Bacteria</taxon>
        <taxon>Pseudomonadati</taxon>
        <taxon>Pseudomonadota</taxon>
        <taxon>Betaproteobacteria</taxon>
        <taxon>Burkholderiales</taxon>
        <taxon>Sphaerotilaceae</taxon>
        <taxon>Pseudaquabacterium</taxon>
    </lineage>
</organism>
<proteinExistence type="inferred from homology"/>
<accession>A0ABU9BB70</accession>
<evidence type="ECO:0000256" key="5">
    <source>
        <dbReference type="ARBA" id="ARBA00023136"/>
    </source>
</evidence>